<evidence type="ECO:0000256" key="4">
    <source>
        <dbReference type="ARBA" id="ARBA00022777"/>
    </source>
</evidence>
<dbReference type="RefSeq" id="WP_285153406.1">
    <property type="nucleotide sequence ID" value="NZ_JASSPP010000011.1"/>
</dbReference>
<keyword evidence="5 6" id="KW-0067">ATP-binding</keyword>
<comment type="pathway">
    <text evidence="6">Metabolic intermediate biosynthesis; acetyl-CoA biosynthesis; acetyl-CoA from acetate: step 1/2.</text>
</comment>
<keyword evidence="3 6" id="KW-0547">Nucleotide-binding</keyword>
<proteinExistence type="inferred from homology"/>
<feature type="binding site" evidence="6">
    <location>
        <position position="383"/>
    </location>
    <ligand>
        <name>Mg(2+)</name>
        <dbReference type="ChEBI" id="CHEBI:18420"/>
    </ligand>
</feature>
<keyword evidence="9" id="KW-1185">Reference proteome</keyword>
<dbReference type="Pfam" id="PF00871">
    <property type="entry name" value="Acetate_kinase"/>
    <property type="match status" value="1"/>
</dbReference>
<keyword evidence="6" id="KW-0460">Magnesium</keyword>
<feature type="binding site" evidence="6">
    <location>
        <begin position="329"/>
        <end position="333"/>
    </location>
    <ligand>
        <name>ATP</name>
        <dbReference type="ChEBI" id="CHEBI:30616"/>
    </ligand>
</feature>
<evidence type="ECO:0000313" key="9">
    <source>
        <dbReference type="Proteomes" id="UP001225134"/>
    </source>
</evidence>
<comment type="similarity">
    <text evidence="1 6 7">Belongs to the acetokinase family.</text>
</comment>
<dbReference type="PRINTS" id="PR00471">
    <property type="entry name" value="ACETATEKNASE"/>
</dbReference>
<accession>A0ABT7HLL6</accession>
<feature type="active site" description="Proton donor/acceptor" evidence="6">
    <location>
        <position position="150"/>
    </location>
</feature>
<keyword evidence="6" id="KW-0479">Metal-binding</keyword>
<evidence type="ECO:0000256" key="6">
    <source>
        <dbReference type="HAMAP-Rule" id="MF_00020"/>
    </source>
</evidence>
<dbReference type="HAMAP" id="MF_00020">
    <property type="entry name" value="Acetate_kinase"/>
    <property type="match status" value="1"/>
</dbReference>
<dbReference type="EC" id="2.7.2.1" evidence="6"/>
<dbReference type="PROSITE" id="PS01076">
    <property type="entry name" value="ACETATE_KINASE_2"/>
    <property type="match status" value="1"/>
</dbReference>
<dbReference type="Proteomes" id="UP001225134">
    <property type="component" value="Unassembled WGS sequence"/>
</dbReference>
<feature type="binding site" evidence="6">
    <location>
        <position position="14"/>
    </location>
    <ligand>
        <name>ATP</name>
        <dbReference type="ChEBI" id="CHEBI:30616"/>
    </ligand>
</feature>
<dbReference type="InterPro" id="IPR023865">
    <property type="entry name" value="Aliphatic_acid_kinase_CS"/>
</dbReference>
<dbReference type="PANTHER" id="PTHR21060:SF15">
    <property type="entry name" value="ACETATE KINASE-RELATED"/>
    <property type="match status" value="1"/>
</dbReference>
<comment type="caution">
    <text evidence="8">The sequence shown here is derived from an EMBL/GenBank/DDBJ whole genome shotgun (WGS) entry which is preliminary data.</text>
</comment>
<feature type="binding site" evidence="6">
    <location>
        <begin position="281"/>
        <end position="283"/>
    </location>
    <ligand>
        <name>ATP</name>
        <dbReference type="ChEBI" id="CHEBI:30616"/>
    </ligand>
</feature>
<organism evidence="8 9">
    <name type="scientific">Sneathia sanguinegens</name>
    <dbReference type="NCBI Taxonomy" id="40543"/>
    <lineage>
        <taxon>Bacteria</taxon>
        <taxon>Fusobacteriati</taxon>
        <taxon>Fusobacteriota</taxon>
        <taxon>Fusobacteriia</taxon>
        <taxon>Fusobacteriales</taxon>
        <taxon>Leptotrichiaceae</taxon>
        <taxon>Sneathia</taxon>
    </lineage>
</organism>
<feature type="binding site" evidence="6">
    <location>
        <position position="7"/>
    </location>
    <ligand>
        <name>Mg(2+)</name>
        <dbReference type="ChEBI" id="CHEBI:18420"/>
    </ligand>
</feature>
<reference evidence="8 9" key="1">
    <citation type="submission" date="2023-06" db="EMBL/GenBank/DDBJ databases">
        <title>Antibody response to the Sneathia vaginalis cytopathogenic toxin A during pregnancy.</title>
        <authorList>
            <person name="Mccoy Z.T."/>
            <person name="Serrano M.G."/>
            <person name="Spaine K."/>
            <person name="Edwards D.J."/>
            <person name="Buck G.A."/>
            <person name="Jefferson K."/>
        </authorList>
    </citation>
    <scope>NUCLEOTIDE SEQUENCE [LARGE SCALE GENOMIC DNA]</scope>
    <source>
        <strain evidence="8 9">CCUG 42621</strain>
    </source>
</reference>
<evidence type="ECO:0000256" key="1">
    <source>
        <dbReference type="ARBA" id="ARBA00008748"/>
    </source>
</evidence>
<dbReference type="PANTHER" id="PTHR21060">
    <property type="entry name" value="ACETATE KINASE"/>
    <property type="match status" value="1"/>
</dbReference>
<gene>
    <name evidence="6" type="primary">ackA</name>
    <name evidence="8" type="ORF">QQA45_06335</name>
</gene>
<feature type="binding site" evidence="6">
    <location>
        <begin position="207"/>
        <end position="211"/>
    </location>
    <ligand>
        <name>ATP</name>
        <dbReference type="ChEBI" id="CHEBI:30616"/>
    </ligand>
</feature>
<dbReference type="SUPFAM" id="SSF53067">
    <property type="entry name" value="Actin-like ATPase domain"/>
    <property type="match status" value="2"/>
</dbReference>
<comment type="catalytic activity">
    <reaction evidence="6">
        <text>acetate + ATP = acetyl phosphate + ADP</text>
        <dbReference type="Rhea" id="RHEA:11352"/>
        <dbReference type="ChEBI" id="CHEBI:22191"/>
        <dbReference type="ChEBI" id="CHEBI:30089"/>
        <dbReference type="ChEBI" id="CHEBI:30616"/>
        <dbReference type="ChEBI" id="CHEBI:456216"/>
        <dbReference type="EC" id="2.7.2.1"/>
    </reaction>
</comment>
<comment type="function">
    <text evidence="6">Catalyzes the formation of acetyl phosphate from acetate and ATP. Can also catalyze the reverse reaction.</text>
</comment>
<keyword evidence="2 6" id="KW-0808">Transferase</keyword>
<comment type="subunit">
    <text evidence="6">Homodimer.</text>
</comment>
<evidence type="ECO:0000313" key="8">
    <source>
        <dbReference type="EMBL" id="MDK9581109.1"/>
    </source>
</evidence>
<comment type="cofactor">
    <cofactor evidence="6">
        <name>Mg(2+)</name>
        <dbReference type="ChEBI" id="CHEBI:18420"/>
    </cofactor>
    <cofactor evidence="6">
        <name>Mn(2+)</name>
        <dbReference type="ChEBI" id="CHEBI:29035"/>
    </cofactor>
    <text evidence="6">Mg(2+). Can also accept Mn(2+).</text>
</comment>
<dbReference type="InterPro" id="IPR004372">
    <property type="entry name" value="Ac/propionate_kinase"/>
</dbReference>
<keyword evidence="4 6" id="KW-0418">Kinase</keyword>
<name>A0ABT7HLL6_9FUSO</name>
<dbReference type="InterPro" id="IPR043129">
    <property type="entry name" value="ATPase_NBD"/>
</dbReference>
<evidence type="ECO:0000256" key="2">
    <source>
        <dbReference type="ARBA" id="ARBA00022679"/>
    </source>
</evidence>
<dbReference type="PIRSF" id="PIRSF000722">
    <property type="entry name" value="Acetate_prop_kin"/>
    <property type="match status" value="1"/>
</dbReference>
<dbReference type="NCBIfam" id="TIGR00016">
    <property type="entry name" value="ackA"/>
    <property type="match status" value="1"/>
</dbReference>
<dbReference type="CDD" id="cd24010">
    <property type="entry name" value="ASKHA_NBD_AcK_PK"/>
    <property type="match status" value="1"/>
</dbReference>
<dbReference type="GO" id="GO:0008776">
    <property type="term" value="F:acetate kinase activity"/>
    <property type="evidence" value="ECO:0007669"/>
    <property type="project" value="UniProtKB-EC"/>
</dbReference>
<dbReference type="InterPro" id="IPR000890">
    <property type="entry name" value="Aliphatic_acid_kin_short-chain"/>
</dbReference>
<evidence type="ECO:0000256" key="7">
    <source>
        <dbReference type="RuleBase" id="RU003835"/>
    </source>
</evidence>
<feature type="binding site" evidence="6">
    <location>
        <position position="93"/>
    </location>
    <ligand>
        <name>substrate</name>
    </ligand>
</feature>
<evidence type="ECO:0000256" key="5">
    <source>
        <dbReference type="ARBA" id="ARBA00022840"/>
    </source>
</evidence>
<protein>
    <recommendedName>
        <fullName evidence="6">Acetate kinase</fullName>
        <ecNumber evidence="6">2.7.2.1</ecNumber>
    </recommendedName>
    <alternativeName>
        <fullName evidence="6">Acetokinase</fullName>
    </alternativeName>
</protein>
<keyword evidence="6" id="KW-0963">Cytoplasm</keyword>
<evidence type="ECO:0000256" key="3">
    <source>
        <dbReference type="ARBA" id="ARBA00022741"/>
    </source>
</evidence>
<dbReference type="EMBL" id="JASSPP010000011">
    <property type="protein sequence ID" value="MDK9581109.1"/>
    <property type="molecule type" value="Genomic_DNA"/>
</dbReference>
<comment type="subcellular location">
    <subcellularLocation>
        <location evidence="6">Cytoplasm</location>
    </subcellularLocation>
</comment>
<feature type="site" description="Transition state stabilizer" evidence="6">
    <location>
        <position position="182"/>
    </location>
</feature>
<dbReference type="Gene3D" id="3.30.420.40">
    <property type="match status" value="2"/>
</dbReference>
<feature type="site" description="Transition state stabilizer" evidence="6">
    <location>
        <position position="240"/>
    </location>
</feature>
<sequence>MKIFVLNSGSSSIKFQIIDTESRKTLMKGLCERIGQENSVYTVKNLIKDLKDKNIEANFVNHKKAIEKVLELVTDERIGVLKTYDEIDAIGHRVVHGGEYFKESKIVTEEVLNKIESVSPLAPLHNPANIQGIKVCMELMPTKKNIAVFDTAFHQSLEKEKYMYALQYEDYEKYQIRKYGFHGTSVRYIVNELEKIDPKLSRVIVCHLGNGASITAVKDGKSFDTTMGFTPLAGIPMGTRSGDLDPSIIEYLAKVKNMNIEQVLNYLNKNCGMLGLYGKSDNRDILEGIQNGEDKAKLALDIFCSRIASYIGAYYVELGGLDALIFTAGIGENSPETRAAICERLKVLEVELDLDINDIRTDEDLLISNKKSKVKVYRMRTNEELMIALDVKKILGK</sequence>